<dbReference type="OrthoDB" id="694479at2759"/>
<dbReference type="InterPro" id="IPR001611">
    <property type="entry name" value="Leu-rich_rpt"/>
</dbReference>
<dbReference type="PANTHER" id="PTHR24366">
    <property type="entry name" value="IG(IMMUNOGLOBULIN) AND LRR(LEUCINE RICH REPEAT) DOMAINS"/>
    <property type="match status" value="1"/>
</dbReference>
<reference evidence="5" key="2">
    <citation type="submission" date="2025-08" db="UniProtKB">
        <authorList>
            <consortium name="Ensembl"/>
        </authorList>
    </citation>
    <scope>IDENTIFICATION</scope>
</reference>
<dbReference type="InterPro" id="IPR032675">
    <property type="entry name" value="LRR_dom_sf"/>
</dbReference>
<feature type="domain" description="LRRCT" evidence="4">
    <location>
        <begin position="250"/>
        <end position="302"/>
    </location>
</feature>
<evidence type="ECO:0000256" key="2">
    <source>
        <dbReference type="ARBA" id="ARBA00022729"/>
    </source>
</evidence>
<evidence type="ECO:0000259" key="4">
    <source>
        <dbReference type="SMART" id="SM00082"/>
    </source>
</evidence>
<name>A0A8C9QLK3_SCLFO</name>
<reference evidence="5 6" key="1">
    <citation type="submission" date="2019-04" db="EMBL/GenBank/DDBJ databases">
        <authorList>
            <consortium name="Wellcome Sanger Institute Data Sharing"/>
        </authorList>
    </citation>
    <scope>NUCLEOTIDE SEQUENCE [LARGE SCALE GENOMIC DNA]</scope>
</reference>
<proteinExistence type="predicted"/>
<dbReference type="InterPro" id="IPR000483">
    <property type="entry name" value="Cys-rich_flank_reg_C"/>
</dbReference>
<keyword evidence="1" id="KW-0433">Leucine-rich repeat</keyword>
<protein>
    <submittedName>
        <fullName evidence="5">Si:dkey-1j5.4</fullName>
    </submittedName>
</protein>
<dbReference type="Gene3D" id="3.80.10.10">
    <property type="entry name" value="Ribonuclease Inhibitor"/>
    <property type="match status" value="2"/>
</dbReference>
<keyword evidence="2" id="KW-0732">Signal</keyword>
<keyword evidence="6" id="KW-1185">Reference proteome</keyword>
<dbReference type="GeneTree" id="ENSGT00940000166260"/>
<dbReference type="Proteomes" id="UP000694397">
    <property type="component" value="Chromosome 1"/>
</dbReference>
<organism evidence="5 6">
    <name type="scientific">Scleropages formosus</name>
    <name type="common">Asian bonytongue</name>
    <name type="synonym">Osteoglossum formosum</name>
    <dbReference type="NCBI Taxonomy" id="113540"/>
    <lineage>
        <taxon>Eukaryota</taxon>
        <taxon>Metazoa</taxon>
        <taxon>Chordata</taxon>
        <taxon>Craniata</taxon>
        <taxon>Vertebrata</taxon>
        <taxon>Euteleostomi</taxon>
        <taxon>Actinopterygii</taxon>
        <taxon>Neopterygii</taxon>
        <taxon>Teleostei</taxon>
        <taxon>Osteoglossocephala</taxon>
        <taxon>Osteoglossomorpha</taxon>
        <taxon>Osteoglossiformes</taxon>
        <taxon>Osteoglossidae</taxon>
        <taxon>Scleropages</taxon>
    </lineage>
</organism>
<evidence type="ECO:0000256" key="3">
    <source>
        <dbReference type="ARBA" id="ARBA00022737"/>
    </source>
</evidence>
<dbReference type="SUPFAM" id="SSF52058">
    <property type="entry name" value="L domain-like"/>
    <property type="match status" value="1"/>
</dbReference>
<dbReference type="PROSITE" id="PS51450">
    <property type="entry name" value="LRR"/>
    <property type="match status" value="1"/>
</dbReference>
<reference evidence="5" key="3">
    <citation type="submission" date="2025-09" db="UniProtKB">
        <authorList>
            <consortium name="Ensembl"/>
        </authorList>
    </citation>
    <scope>IDENTIFICATION</scope>
</reference>
<evidence type="ECO:0000256" key="1">
    <source>
        <dbReference type="ARBA" id="ARBA00022614"/>
    </source>
</evidence>
<evidence type="ECO:0000313" key="5">
    <source>
        <dbReference type="Ensembl" id="ENSSFOP00015000171.2"/>
    </source>
</evidence>
<dbReference type="Ensembl" id="ENSSFOT00015000193.2">
    <property type="protein sequence ID" value="ENSSFOP00015000171.2"/>
    <property type="gene ID" value="ENSSFOG00015000172.2"/>
</dbReference>
<dbReference type="SMART" id="SM00082">
    <property type="entry name" value="LRRCT"/>
    <property type="match status" value="1"/>
</dbReference>
<dbReference type="AlphaFoldDB" id="A0A8C9QLK3"/>
<dbReference type="SMART" id="SM00369">
    <property type="entry name" value="LRR_TYP"/>
    <property type="match status" value="8"/>
</dbReference>
<evidence type="ECO:0000313" key="6">
    <source>
        <dbReference type="Proteomes" id="UP000694397"/>
    </source>
</evidence>
<dbReference type="Pfam" id="PF01463">
    <property type="entry name" value="LRRCT"/>
    <property type="match status" value="1"/>
</dbReference>
<keyword evidence="3" id="KW-0677">Repeat</keyword>
<dbReference type="FunFam" id="3.80.10.10:FF:001164">
    <property type="entry name" value="GH01279p"/>
    <property type="match status" value="1"/>
</dbReference>
<dbReference type="InterPro" id="IPR003591">
    <property type="entry name" value="Leu-rich_rpt_typical-subtyp"/>
</dbReference>
<sequence length="362" mass="40169">MSQHMCVSSQKLPANILKSIPEIQSINLERNSIKSIHPQAFSGARRLMVLNLYGNQINKLPLKGFRDLVNLRFLMLGQNQISTINPEMLVGLRNLSDLDMPVNSITALPDNCFKPLVSLKVLDLALNRIQKLSPKSFEGLRELMFLNLDNNSLKTIPRGVFRPLVSLQTLVLDNNLLGTPSASMLEGLSALKELYLRNNEIQKLPRNFFKHTLGLTQLALSGNRLVALDGTSHVAGAPLAALRDVFLQDNPWRCNCGVASLVRWISQSTARSSTLGVLRCAAPPALQGKPFQSLVADNLKCKQGRPWNTLLYIYTLVKRVHSSVTCSTTTLDTSSICLNCFNSYIKSVCETYFDVTPRGLFS</sequence>
<dbReference type="Pfam" id="PF13855">
    <property type="entry name" value="LRR_8"/>
    <property type="match status" value="3"/>
</dbReference>
<dbReference type="PANTHER" id="PTHR24366:SF15">
    <property type="entry name" value="IMMUNOGLOBULIN SUPERFAMILY CONTAINING LEUCINE-RICH REPEAT PROTEIN 2"/>
    <property type="match status" value="1"/>
</dbReference>
<accession>A0A8C9QLK3</accession>